<evidence type="ECO:0000256" key="8">
    <source>
        <dbReference type="ARBA" id="ARBA00022840"/>
    </source>
</evidence>
<keyword evidence="3" id="KW-0808">Transferase</keyword>
<dbReference type="PROSITE" id="PS50222">
    <property type="entry name" value="EF_HAND_2"/>
    <property type="match status" value="3"/>
</dbReference>
<dbReference type="InterPro" id="IPR011992">
    <property type="entry name" value="EF-hand-dom_pair"/>
</dbReference>
<feature type="domain" description="EF-hand" evidence="11">
    <location>
        <begin position="371"/>
        <end position="404"/>
    </location>
</feature>
<reference evidence="12 13" key="1">
    <citation type="submission" date="2024-10" db="EMBL/GenBank/DDBJ databases">
        <title>Updated reference genomes for cyclostephanoid diatoms.</title>
        <authorList>
            <person name="Roberts W.R."/>
            <person name="Alverson A.J."/>
        </authorList>
    </citation>
    <scope>NUCLEOTIDE SEQUENCE [LARGE SCALE GENOMIC DNA]</scope>
    <source>
        <strain evidence="12 13">AJA276-08</strain>
    </source>
</reference>
<dbReference type="Gene3D" id="1.10.510.10">
    <property type="entry name" value="Transferase(Phosphotransferase) domain 1"/>
    <property type="match status" value="1"/>
</dbReference>
<keyword evidence="13" id="KW-1185">Reference proteome</keyword>
<dbReference type="InterPro" id="IPR008271">
    <property type="entry name" value="Ser/Thr_kinase_AS"/>
</dbReference>
<evidence type="ECO:0000256" key="2">
    <source>
        <dbReference type="ARBA" id="ARBA00022527"/>
    </source>
</evidence>
<keyword evidence="6" id="KW-0418">Kinase</keyword>
<dbReference type="InterPro" id="IPR000719">
    <property type="entry name" value="Prot_kinase_dom"/>
</dbReference>
<dbReference type="PANTHER" id="PTHR24349">
    <property type="entry name" value="SERINE/THREONINE-PROTEIN KINASE"/>
    <property type="match status" value="1"/>
</dbReference>
<dbReference type="Gene3D" id="3.30.200.20">
    <property type="entry name" value="Phosphorylase Kinase, domain 1"/>
    <property type="match status" value="1"/>
</dbReference>
<evidence type="ECO:0000256" key="4">
    <source>
        <dbReference type="ARBA" id="ARBA00022737"/>
    </source>
</evidence>
<evidence type="ECO:0000256" key="6">
    <source>
        <dbReference type="ARBA" id="ARBA00022777"/>
    </source>
</evidence>
<evidence type="ECO:0008006" key="14">
    <source>
        <dbReference type="Google" id="ProtNLM"/>
    </source>
</evidence>
<accession>A0ABD3PQS4</accession>
<dbReference type="FunFam" id="1.10.510.10:FF:000571">
    <property type="entry name" value="Maternal embryonic leucine zipper kinase"/>
    <property type="match status" value="1"/>
</dbReference>
<keyword evidence="4" id="KW-0677">Repeat</keyword>
<dbReference type="GO" id="GO:0004674">
    <property type="term" value="F:protein serine/threonine kinase activity"/>
    <property type="evidence" value="ECO:0007669"/>
    <property type="project" value="UniProtKB-KW"/>
</dbReference>
<dbReference type="FunFam" id="1.10.238.10:FF:000003">
    <property type="entry name" value="Calmodulin A"/>
    <property type="match status" value="1"/>
</dbReference>
<dbReference type="InterPro" id="IPR002048">
    <property type="entry name" value="EF_hand_dom"/>
</dbReference>
<feature type="non-terminal residue" evidence="12">
    <location>
        <position position="1"/>
    </location>
</feature>
<evidence type="ECO:0000256" key="1">
    <source>
        <dbReference type="ARBA" id="ARBA00001946"/>
    </source>
</evidence>
<dbReference type="SMART" id="SM00220">
    <property type="entry name" value="S_TKc"/>
    <property type="match status" value="1"/>
</dbReference>
<keyword evidence="5" id="KW-0547">Nucleotide-binding</keyword>
<dbReference type="CDD" id="cd00051">
    <property type="entry name" value="EFh"/>
    <property type="match status" value="1"/>
</dbReference>
<dbReference type="SMART" id="SM00054">
    <property type="entry name" value="EFh"/>
    <property type="match status" value="4"/>
</dbReference>
<dbReference type="InterPro" id="IPR018247">
    <property type="entry name" value="EF_Hand_1_Ca_BS"/>
</dbReference>
<dbReference type="InterPro" id="IPR050205">
    <property type="entry name" value="CDPK_Ser/Thr_kinases"/>
</dbReference>
<dbReference type="InterPro" id="IPR011009">
    <property type="entry name" value="Kinase-like_dom_sf"/>
</dbReference>
<dbReference type="GO" id="GO:0005524">
    <property type="term" value="F:ATP binding"/>
    <property type="evidence" value="ECO:0007669"/>
    <property type="project" value="UniProtKB-KW"/>
</dbReference>
<dbReference type="Proteomes" id="UP001530315">
    <property type="component" value="Unassembled WGS sequence"/>
</dbReference>
<keyword evidence="8" id="KW-0067">ATP-binding</keyword>
<comment type="cofactor">
    <cofactor evidence="1">
        <name>Mg(2+)</name>
        <dbReference type="ChEBI" id="CHEBI:18420"/>
    </cofactor>
</comment>
<dbReference type="PROSITE" id="PS00108">
    <property type="entry name" value="PROTEIN_KINASE_ST"/>
    <property type="match status" value="1"/>
</dbReference>
<dbReference type="Gene3D" id="1.10.238.10">
    <property type="entry name" value="EF-hand"/>
    <property type="match status" value="2"/>
</dbReference>
<keyword evidence="2" id="KW-0723">Serine/threonine-protein kinase</keyword>
<dbReference type="CDD" id="cd05117">
    <property type="entry name" value="STKc_CAMK"/>
    <property type="match status" value="1"/>
</dbReference>
<feature type="domain" description="EF-hand" evidence="11">
    <location>
        <begin position="335"/>
        <end position="370"/>
    </location>
</feature>
<comment type="caution">
    <text evidence="12">The sequence shown here is derived from an EMBL/GenBank/DDBJ whole genome shotgun (WGS) entry which is preliminary data.</text>
</comment>
<dbReference type="AlphaFoldDB" id="A0ABD3PQS4"/>
<gene>
    <name evidence="12" type="ORF">ACHAW5_001541</name>
</gene>
<evidence type="ECO:0000259" key="11">
    <source>
        <dbReference type="PROSITE" id="PS50222"/>
    </source>
</evidence>
<feature type="domain" description="Protein kinase" evidence="10">
    <location>
        <begin position="18"/>
        <end position="286"/>
    </location>
</feature>
<name>A0ABD3PQS4_9STRA</name>
<evidence type="ECO:0000313" key="12">
    <source>
        <dbReference type="EMBL" id="KAL3790464.1"/>
    </source>
</evidence>
<evidence type="ECO:0000256" key="3">
    <source>
        <dbReference type="ARBA" id="ARBA00022679"/>
    </source>
</evidence>
<dbReference type="FunFam" id="3.30.200.20:FF:001224">
    <property type="entry name" value="Predicted protein"/>
    <property type="match status" value="1"/>
</dbReference>
<dbReference type="SUPFAM" id="SSF47473">
    <property type="entry name" value="EF-hand"/>
    <property type="match status" value="1"/>
</dbReference>
<dbReference type="Pfam" id="PF00069">
    <property type="entry name" value="Pkinase"/>
    <property type="match status" value="1"/>
</dbReference>
<proteinExistence type="inferred from homology"/>
<protein>
    <recommendedName>
        <fullName evidence="14">Calmodulin</fullName>
    </recommendedName>
</protein>
<dbReference type="PROSITE" id="PS00018">
    <property type="entry name" value="EF_HAND_1"/>
    <property type="match status" value="1"/>
</dbReference>
<dbReference type="SUPFAM" id="SSF56112">
    <property type="entry name" value="Protein kinase-like (PK-like)"/>
    <property type="match status" value="1"/>
</dbReference>
<feature type="domain" description="EF-hand" evidence="11">
    <location>
        <begin position="438"/>
        <end position="473"/>
    </location>
</feature>
<comment type="similarity">
    <text evidence="9">Belongs to the protein kinase superfamily. Ser/Thr protein kinase family. CDPK subfamily.</text>
</comment>
<dbReference type="EMBL" id="JALLAZ020000639">
    <property type="protein sequence ID" value="KAL3790464.1"/>
    <property type="molecule type" value="Genomic_DNA"/>
</dbReference>
<evidence type="ECO:0000256" key="5">
    <source>
        <dbReference type="ARBA" id="ARBA00022741"/>
    </source>
</evidence>
<keyword evidence="7" id="KW-0106">Calcium</keyword>
<evidence type="ECO:0000256" key="7">
    <source>
        <dbReference type="ARBA" id="ARBA00022837"/>
    </source>
</evidence>
<organism evidence="12 13">
    <name type="scientific">Stephanodiscus triporus</name>
    <dbReference type="NCBI Taxonomy" id="2934178"/>
    <lineage>
        <taxon>Eukaryota</taxon>
        <taxon>Sar</taxon>
        <taxon>Stramenopiles</taxon>
        <taxon>Ochrophyta</taxon>
        <taxon>Bacillariophyta</taxon>
        <taxon>Coscinodiscophyceae</taxon>
        <taxon>Thalassiosirophycidae</taxon>
        <taxon>Stephanodiscales</taxon>
        <taxon>Stephanodiscaceae</taxon>
        <taxon>Stephanodiscus</taxon>
    </lineage>
</organism>
<dbReference type="Pfam" id="PF13499">
    <property type="entry name" value="EF-hand_7"/>
    <property type="match status" value="2"/>
</dbReference>
<dbReference type="PROSITE" id="PS50011">
    <property type="entry name" value="PROTEIN_KINASE_DOM"/>
    <property type="match status" value="1"/>
</dbReference>
<sequence>RRGTEGGSAYTKRGANGQNGVSVGCRGFFGCLLPKRAPPGIEKITGKIPIPSHHSEDYALKSIQLRLIERKYLEELRNEIDILRKLDHPNIVKAYEVYETKGNIYVVMEYCSGGDLYARAPYTENESAHVICQICSAICFMHKKGVVHRDLKVENIMFESHEPAAKVKILDFGLSKKFIPGTRGIMKGSVGTVYTMSPQVLNGTYNAKADCWSIGVIAFLLLCDERPFKGKNKKEVAENIKQCNYKFTSPAWDFVSQEAKDFVSSLLVYDQEERLSAEAALNHSWFNKTQLTTSQRKRSSQHLLEDVRDNILAYARASELKKIAAVVIAHKSSSAEILDMRRAFDKYDKTKTGAISMEDFKLALAEFNYTDEELIDMFRKMDVNQNGEILYTEFIAATLEMRGKVEEKRLAEAFDFIDDDDSGFISKENLTKLLGKNVPQSRIEALIKEADTDNDGMISFEEFLVMFRNDNNEHFAELSVSESNGTNKSSLG</sequence>
<evidence type="ECO:0000256" key="9">
    <source>
        <dbReference type="ARBA" id="ARBA00024334"/>
    </source>
</evidence>
<evidence type="ECO:0000313" key="13">
    <source>
        <dbReference type="Proteomes" id="UP001530315"/>
    </source>
</evidence>
<evidence type="ECO:0000259" key="10">
    <source>
        <dbReference type="PROSITE" id="PS50011"/>
    </source>
</evidence>